<reference evidence="1 2" key="1">
    <citation type="submission" date="2018-06" db="EMBL/GenBank/DDBJ databases">
        <authorList>
            <consortium name="Pathogen Informatics"/>
            <person name="Doyle S."/>
        </authorList>
    </citation>
    <scope>NUCLEOTIDE SEQUENCE [LARGE SCALE GENOMIC DNA]</scope>
    <source>
        <strain evidence="1 2">NCTC11190</strain>
    </source>
</reference>
<name>A0A379MSG4_9BACT</name>
<dbReference type="AlphaFoldDB" id="A0A379MSG4"/>
<sequence length="330" mass="36312">MGKIIANPKNYTGNELETVFFRPLVSGPDALELGIRMMYNMPVPTTLNFWKRGTDLLQKYSAGWNGSAASDKYQKIIELHKVKAEMGYAAEDYFSMVYERIVGRPDVNLGDLSGTELEEAETALFREAIAESVRATMWVGDTERASGFNTFDGFFKRLIDDTGAAADDVKKVEMTSMATAGNAEKLFQAMYAAAPASLRGMKADGHLVLLVTRDVAENYEESLLSGSLDSVRAARINGIDRLSFRGIPVVDIQADAYLTAVGDLPESWAILTDSRNLAVAVNTSDFPGSEVSMWYNPDQMENRQRATFMAGCDYLLPELIVVSYSAVPEP</sequence>
<dbReference type="Proteomes" id="UP000255233">
    <property type="component" value="Unassembled WGS sequence"/>
</dbReference>
<evidence type="ECO:0000313" key="2">
    <source>
        <dbReference type="Proteomes" id="UP000255233"/>
    </source>
</evidence>
<dbReference type="RefSeq" id="WP_027290309.1">
    <property type="nucleotide sequence ID" value="NZ_CANTWR010000020.1"/>
</dbReference>
<evidence type="ECO:0000313" key="1">
    <source>
        <dbReference type="EMBL" id="SUE33787.1"/>
    </source>
</evidence>
<accession>A0A379MSG4</accession>
<dbReference type="EMBL" id="UGVL01000001">
    <property type="protein sequence ID" value="SUE33787.1"/>
    <property type="molecule type" value="Genomic_DNA"/>
</dbReference>
<keyword evidence="2" id="KW-1185">Reference proteome</keyword>
<dbReference type="OrthoDB" id="1000546at2"/>
<proteinExistence type="predicted"/>
<protein>
    <recommendedName>
        <fullName evidence="3">Phage major capsid protein E</fullName>
    </recommendedName>
</protein>
<gene>
    <name evidence="1" type="ORF">NCTC11190_00999</name>
</gene>
<evidence type="ECO:0008006" key="3">
    <source>
        <dbReference type="Google" id="ProtNLM"/>
    </source>
</evidence>
<organism evidence="1 2">
    <name type="scientific">Rikenella microfusus</name>
    <dbReference type="NCBI Taxonomy" id="28139"/>
    <lineage>
        <taxon>Bacteria</taxon>
        <taxon>Pseudomonadati</taxon>
        <taxon>Bacteroidota</taxon>
        <taxon>Bacteroidia</taxon>
        <taxon>Bacteroidales</taxon>
        <taxon>Rikenellaceae</taxon>
        <taxon>Rikenella</taxon>
    </lineage>
</organism>